<dbReference type="Pfam" id="PF07799">
    <property type="entry name" value="DUF1643"/>
    <property type="match status" value="1"/>
</dbReference>
<dbReference type="STRING" id="363754.RHSP_31853"/>
<proteinExistence type="predicted"/>
<dbReference type="PATRIC" id="fig|363754.4.peg.4007"/>
<dbReference type="AlphaFoldDB" id="N6UWK7"/>
<gene>
    <name evidence="1" type="ORF">RHSP_31853</name>
</gene>
<dbReference type="Proteomes" id="UP000012429">
    <property type="component" value="Unassembled WGS sequence"/>
</dbReference>
<comment type="caution">
    <text evidence="1">The sequence shown here is derived from an EMBL/GenBank/DDBJ whole genome shotgun (WGS) entry which is preliminary data.</text>
</comment>
<dbReference type="OrthoDB" id="9807577at2"/>
<evidence type="ECO:0000313" key="1">
    <source>
        <dbReference type="EMBL" id="ENN86050.1"/>
    </source>
</evidence>
<evidence type="ECO:0000313" key="2">
    <source>
        <dbReference type="Proteomes" id="UP000012429"/>
    </source>
</evidence>
<dbReference type="InterPro" id="IPR012441">
    <property type="entry name" value="DUF1643"/>
</dbReference>
<sequence length="177" mass="19927">MSDLFMRRSAIISLCELYRYELRRIWNDDLPLLVVCMLNPSWADQDKEDPTLLALIHFARLWGYGGLLIVNFYAFRSPSPKEMFAQGKKAFGPDNDNYIKAAVNYAAANGGKLLAAWGNDGQVGGYHTYFTALSRDCKVDLICLGTTLSGQPKHPMARGKHRIPRDQMPIMWRAAGV</sequence>
<organism evidence="1 2">
    <name type="scientific">Rhizobium freirei PRF 81</name>
    <dbReference type="NCBI Taxonomy" id="363754"/>
    <lineage>
        <taxon>Bacteria</taxon>
        <taxon>Pseudomonadati</taxon>
        <taxon>Pseudomonadota</taxon>
        <taxon>Alphaproteobacteria</taxon>
        <taxon>Hyphomicrobiales</taxon>
        <taxon>Rhizobiaceae</taxon>
        <taxon>Rhizobium/Agrobacterium group</taxon>
        <taxon>Rhizobium</taxon>
    </lineage>
</organism>
<keyword evidence="2" id="KW-1185">Reference proteome</keyword>
<reference evidence="1 2" key="1">
    <citation type="journal article" date="2012" name="BMC Genomics">
        <title>Genomic basis of broad host range and environmental adaptability of Rhizobium tropici CIAT 899 and Rhizobium sp. PRF 81 which are used in inoculants for common bean (Phaseolus vulgaris L.).</title>
        <authorList>
            <person name="Ormeno-Orrillo E."/>
            <person name="Menna P."/>
            <person name="Almeida L.G."/>
            <person name="Ollero F.J."/>
            <person name="Nicolas M.F."/>
            <person name="Pains Rodrigues E."/>
            <person name="Shigueyoshi Nakatani A."/>
            <person name="Silva Batista J.S."/>
            <person name="Oliveira Chueire L.M."/>
            <person name="Souza R.C."/>
            <person name="Ribeiro Vasconcelos A.T."/>
            <person name="Megias M."/>
            <person name="Hungria M."/>
            <person name="Martinez-Romero E."/>
        </authorList>
    </citation>
    <scope>NUCLEOTIDE SEQUENCE [LARGE SCALE GENOMIC DNA]</scope>
    <source>
        <strain evidence="1 2">PRF 81</strain>
    </source>
</reference>
<dbReference type="RefSeq" id="WP_004121178.1">
    <property type="nucleotide sequence ID" value="NZ_AQHN01000072.1"/>
</dbReference>
<evidence type="ECO:0008006" key="3">
    <source>
        <dbReference type="Google" id="ProtNLM"/>
    </source>
</evidence>
<protein>
    <recommendedName>
        <fullName evidence="3">DUF1643 domain-containing protein</fullName>
    </recommendedName>
</protein>
<accession>N6UWK7</accession>
<dbReference type="EMBL" id="AQHN01000072">
    <property type="protein sequence ID" value="ENN86050.1"/>
    <property type="molecule type" value="Genomic_DNA"/>
</dbReference>
<name>N6UWK7_9HYPH</name>